<reference evidence="17 18" key="1">
    <citation type="journal article" date="2018" name="Cell">
        <title>The Chara Genome: Secondary Complexity and Implications for Plant Terrestrialization.</title>
        <authorList>
            <person name="Nishiyama T."/>
            <person name="Sakayama H."/>
            <person name="Vries J.D."/>
            <person name="Buschmann H."/>
            <person name="Saint-Marcoux D."/>
            <person name="Ullrich K.K."/>
            <person name="Haas F.B."/>
            <person name="Vanderstraeten L."/>
            <person name="Becker D."/>
            <person name="Lang D."/>
            <person name="Vosolsobe S."/>
            <person name="Rombauts S."/>
            <person name="Wilhelmsson P.K.I."/>
            <person name="Janitza P."/>
            <person name="Kern R."/>
            <person name="Heyl A."/>
            <person name="Rumpler F."/>
            <person name="Villalobos L.I.A.C."/>
            <person name="Clay J.M."/>
            <person name="Skokan R."/>
            <person name="Toyoda A."/>
            <person name="Suzuki Y."/>
            <person name="Kagoshima H."/>
            <person name="Schijlen E."/>
            <person name="Tajeshwar N."/>
            <person name="Catarino B."/>
            <person name="Hetherington A.J."/>
            <person name="Saltykova A."/>
            <person name="Bonnot C."/>
            <person name="Breuninger H."/>
            <person name="Symeonidi A."/>
            <person name="Radhakrishnan G.V."/>
            <person name="Van Nieuwerburgh F."/>
            <person name="Deforce D."/>
            <person name="Chang C."/>
            <person name="Karol K.G."/>
            <person name="Hedrich R."/>
            <person name="Ulvskov P."/>
            <person name="Glockner G."/>
            <person name="Delwiche C.F."/>
            <person name="Petrasek J."/>
            <person name="Van de Peer Y."/>
            <person name="Friml J."/>
            <person name="Beilby M."/>
            <person name="Dolan L."/>
            <person name="Kohara Y."/>
            <person name="Sugano S."/>
            <person name="Fujiyama A."/>
            <person name="Delaux P.-M."/>
            <person name="Quint M."/>
            <person name="TheiBen G."/>
            <person name="Hagemann M."/>
            <person name="Harholt J."/>
            <person name="Dunand C."/>
            <person name="Zachgo S."/>
            <person name="Langdale J."/>
            <person name="Maumus F."/>
            <person name="Straeten D.V.D."/>
            <person name="Gould S.B."/>
            <person name="Rensing S.A."/>
        </authorList>
    </citation>
    <scope>NUCLEOTIDE SEQUENCE [LARGE SCALE GENOMIC DNA]</scope>
    <source>
        <strain evidence="17 18">S276</strain>
    </source>
</reference>
<evidence type="ECO:0000256" key="6">
    <source>
        <dbReference type="ARBA" id="ARBA00022692"/>
    </source>
</evidence>
<evidence type="ECO:0000256" key="2">
    <source>
        <dbReference type="ARBA" id="ARBA00006375"/>
    </source>
</evidence>
<dbReference type="PRINTS" id="PR00926">
    <property type="entry name" value="MITOCARRIER"/>
</dbReference>
<dbReference type="AlphaFoldDB" id="A0A388M0I3"/>
<dbReference type="Proteomes" id="UP000265515">
    <property type="component" value="Unassembled WGS sequence"/>
</dbReference>
<evidence type="ECO:0000256" key="14">
    <source>
        <dbReference type="PROSITE-ProRule" id="PRU00282"/>
    </source>
</evidence>
<comment type="catalytic activity">
    <reaction evidence="12">
        <text>ADP(in) + ATP(out) = ADP(out) + ATP(in)</text>
        <dbReference type="Rhea" id="RHEA:34999"/>
        <dbReference type="ChEBI" id="CHEBI:30616"/>
        <dbReference type="ChEBI" id="CHEBI:456216"/>
    </reaction>
    <physiologicalReaction direction="left-to-right" evidence="12">
        <dbReference type="Rhea" id="RHEA:35000"/>
    </physiologicalReaction>
</comment>
<comment type="subcellular location">
    <subcellularLocation>
        <location evidence="16">Membrane</location>
        <topology evidence="16">Multi-pass membrane protein</topology>
    </subcellularLocation>
    <subcellularLocation>
        <location evidence="1">Mitochondrion inner membrane</location>
        <topology evidence="1">Multi-pass membrane protein</topology>
    </subcellularLocation>
</comment>
<comment type="function">
    <text evidence="16">Catalyzes the exchange of ADP and ATP across the membrane.</text>
</comment>
<dbReference type="Gramene" id="GBG87993">
    <property type="protein sequence ID" value="GBG87993"/>
    <property type="gene ID" value="CBR_g46364"/>
</dbReference>
<dbReference type="Gene3D" id="1.50.40.10">
    <property type="entry name" value="Mitochondrial carrier domain"/>
    <property type="match status" value="1"/>
</dbReference>
<evidence type="ECO:0000313" key="17">
    <source>
        <dbReference type="EMBL" id="GBG87993.1"/>
    </source>
</evidence>
<dbReference type="GO" id="GO:1990544">
    <property type="term" value="P:mitochondrial ATP transmembrane transport"/>
    <property type="evidence" value="ECO:0007669"/>
    <property type="project" value="InterPro"/>
</dbReference>
<dbReference type="SUPFAM" id="SSF103506">
    <property type="entry name" value="Mitochondrial carrier"/>
    <property type="match status" value="1"/>
</dbReference>
<evidence type="ECO:0000256" key="9">
    <source>
        <dbReference type="ARBA" id="ARBA00022989"/>
    </source>
</evidence>
<dbReference type="GO" id="GO:0005743">
    <property type="term" value="C:mitochondrial inner membrane"/>
    <property type="evidence" value="ECO:0007669"/>
    <property type="project" value="UniProtKB-SubCell"/>
</dbReference>
<evidence type="ECO:0000256" key="10">
    <source>
        <dbReference type="ARBA" id="ARBA00023128"/>
    </source>
</evidence>
<evidence type="ECO:0000256" key="5">
    <source>
        <dbReference type="ARBA" id="ARBA00022449"/>
    </source>
</evidence>
<dbReference type="OrthoDB" id="270584at2759"/>
<evidence type="ECO:0000256" key="11">
    <source>
        <dbReference type="ARBA" id="ARBA00023136"/>
    </source>
</evidence>
<evidence type="ECO:0000256" key="8">
    <source>
        <dbReference type="ARBA" id="ARBA00022792"/>
    </source>
</evidence>
<dbReference type="GO" id="GO:0005471">
    <property type="term" value="F:ATP:ADP antiporter activity"/>
    <property type="evidence" value="ECO:0007669"/>
    <property type="project" value="UniProtKB-UniRule"/>
</dbReference>
<dbReference type="InterPro" id="IPR002067">
    <property type="entry name" value="MCP"/>
</dbReference>
<evidence type="ECO:0000313" key="18">
    <source>
        <dbReference type="Proteomes" id="UP000265515"/>
    </source>
</evidence>
<keyword evidence="7" id="KW-0677">Repeat</keyword>
<keyword evidence="18" id="KW-1185">Reference proteome</keyword>
<keyword evidence="6 14" id="KW-0812">Transmembrane</keyword>
<keyword evidence="11 14" id="KW-0472">Membrane</keyword>
<dbReference type="PRINTS" id="PR00927">
    <property type="entry name" value="ADPTRNSLCASE"/>
</dbReference>
<accession>A0A388M0I3</accession>
<feature type="repeat" description="Solcar" evidence="14">
    <location>
        <begin position="78"/>
        <end position="155"/>
    </location>
</feature>
<evidence type="ECO:0000256" key="15">
    <source>
        <dbReference type="RuleBase" id="RU000488"/>
    </source>
</evidence>
<organism evidence="17 18">
    <name type="scientific">Chara braunii</name>
    <name type="common">Braun's stonewort</name>
    <dbReference type="NCBI Taxonomy" id="69332"/>
    <lineage>
        <taxon>Eukaryota</taxon>
        <taxon>Viridiplantae</taxon>
        <taxon>Streptophyta</taxon>
        <taxon>Charophyceae</taxon>
        <taxon>Charales</taxon>
        <taxon>Characeae</taxon>
        <taxon>Chara</taxon>
    </lineage>
</organism>
<comment type="subunit">
    <text evidence="3 16">Monomer.</text>
</comment>
<keyword evidence="8" id="KW-0999">Mitochondrion inner membrane</keyword>
<name>A0A388M0I3_CHABU</name>
<evidence type="ECO:0000256" key="16">
    <source>
        <dbReference type="RuleBase" id="RU368008"/>
    </source>
</evidence>
<proteinExistence type="inferred from homology"/>
<dbReference type="InterPro" id="IPR002113">
    <property type="entry name" value="ADT_euk_type"/>
</dbReference>
<evidence type="ECO:0000256" key="12">
    <source>
        <dbReference type="ARBA" id="ARBA00024143"/>
    </source>
</evidence>
<dbReference type="Pfam" id="PF00153">
    <property type="entry name" value="Mito_carr"/>
    <property type="match status" value="2"/>
</dbReference>
<evidence type="ECO:0000256" key="7">
    <source>
        <dbReference type="ARBA" id="ARBA00022737"/>
    </source>
</evidence>
<keyword evidence="10" id="KW-0496">Mitochondrion</keyword>
<dbReference type="PANTHER" id="PTHR45635:SF14">
    <property type="entry name" value="ADP_ATP TRANSLOCASE"/>
    <property type="match status" value="1"/>
</dbReference>
<comment type="function">
    <text evidence="13">ADP:ATP antiporter that mediates import of ADP into the mitochondrial matrix for ATP synthesis, and export of ATP out to fuel the cell. Cycles between the cytoplasmic-open state (c-state) and the matrix-open state (m-state): operates by the alternating access mechanism with a single substrate-binding site intermittently exposed to either the cytosolic (c-state) or matrix (m-state) side of the inner mitochondrial membrane.</text>
</comment>
<evidence type="ECO:0000256" key="1">
    <source>
        <dbReference type="ARBA" id="ARBA00004448"/>
    </source>
</evidence>
<evidence type="ECO:0000256" key="4">
    <source>
        <dbReference type="ARBA" id="ARBA00022448"/>
    </source>
</evidence>
<dbReference type="GO" id="GO:0140021">
    <property type="term" value="P:mitochondrial ADP transmembrane transport"/>
    <property type="evidence" value="ECO:0007669"/>
    <property type="project" value="InterPro"/>
</dbReference>
<sequence length="250" mass="26607">MFSKLAACSMAAGTPAFSPSGRDVYLLGGSDEPAAPYLGFVAATAMRTPLPQPLNVPAMVSFIAAPKEGKGKDLTLAQSFLVDLLAGGVSGGISKTVVAPIERAERQFTGLGNCISTIYKSDGFKGLYQGFGVSVQGIIVYRAAFFGGFDTTKSVFLTDPKNAPVWQKWAIAQTVTAGAGIVSYPFDTVRRRLMMQCEQMYSGTLDCWRKIMSNEGPKAFFKGAWSNVIRGAGGALVLVLYDEIQKSVKG</sequence>
<dbReference type="InterPro" id="IPR023395">
    <property type="entry name" value="MCP_dom_sf"/>
</dbReference>
<dbReference type="PANTHER" id="PTHR45635">
    <property type="entry name" value="ADP,ATP CARRIER PROTEIN 1-RELATED-RELATED"/>
    <property type="match status" value="1"/>
</dbReference>
<feature type="repeat" description="Solcar" evidence="14">
    <location>
        <begin position="167"/>
        <end position="247"/>
    </location>
</feature>
<dbReference type="STRING" id="69332.A0A388M0I3"/>
<gene>
    <name evidence="17" type="ORF">CBR_g46364</name>
</gene>
<dbReference type="EMBL" id="BFEA01000643">
    <property type="protein sequence ID" value="GBG87993.1"/>
    <property type="molecule type" value="Genomic_DNA"/>
</dbReference>
<dbReference type="InterPro" id="IPR018108">
    <property type="entry name" value="MCP_transmembrane"/>
</dbReference>
<evidence type="ECO:0000256" key="13">
    <source>
        <dbReference type="ARBA" id="ARBA00045250"/>
    </source>
</evidence>
<keyword evidence="9" id="KW-1133">Transmembrane helix</keyword>
<dbReference type="PROSITE" id="PS50920">
    <property type="entry name" value="SOLCAR"/>
    <property type="match status" value="2"/>
</dbReference>
<comment type="caution">
    <text evidence="17">The sequence shown here is derived from an EMBL/GenBank/DDBJ whole genome shotgun (WGS) entry which is preliminary data.</text>
</comment>
<keyword evidence="5" id="KW-0050">Antiport</keyword>
<comment type="similarity">
    <text evidence="2 15">Belongs to the mitochondrial carrier (TC 2.A.29) family.</text>
</comment>
<keyword evidence="4 15" id="KW-0813">Transport</keyword>
<evidence type="ECO:0000256" key="3">
    <source>
        <dbReference type="ARBA" id="ARBA00011245"/>
    </source>
</evidence>
<protein>
    <recommendedName>
        <fullName evidence="16">ADP/ATP translocase</fullName>
    </recommendedName>
    <alternativeName>
        <fullName evidence="16">ADP,ATP carrier protein</fullName>
    </alternativeName>
</protein>